<dbReference type="InterPro" id="IPR018303">
    <property type="entry name" value="ATPase_P-typ_P_site"/>
</dbReference>
<dbReference type="InterPro" id="IPR001757">
    <property type="entry name" value="P_typ_ATPase"/>
</dbReference>
<evidence type="ECO:0000256" key="8">
    <source>
        <dbReference type="ARBA" id="ARBA00022989"/>
    </source>
</evidence>
<dbReference type="NCBIfam" id="TIGR01494">
    <property type="entry name" value="ATPase_P-type"/>
    <property type="match status" value="3"/>
</dbReference>
<feature type="transmembrane region" description="Helical" evidence="10">
    <location>
        <begin position="131"/>
        <end position="150"/>
    </location>
</feature>
<dbReference type="InterPro" id="IPR006534">
    <property type="entry name" value="P-type_ATPase_IIIA"/>
</dbReference>
<dbReference type="GO" id="GO:0005886">
    <property type="term" value="C:plasma membrane"/>
    <property type="evidence" value="ECO:0007669"/>
    <property type="project" value="UniProtKB-SubCell"/>
</dbReference>
<comment type="subcellular location">
    <subcellularLocation>
        <location evidence="10">Cell membrane</location>
        <topology evidence="10">Multi-pass membrane protein</topology>
    </subcellularLocation>
    <subcellularLocation>
        <location evidence="2">Membrane</location>
        <topology evidence="2">Multi-pass membrane protein</topology>
    </subcellularLocation>
</comment>
<dbReference type="SUPFAM" id="SSF56784">
    <property type="entry name" value="HAD-like"/>
    <property type="match status" value="1"/>
</dbReference>
<dbReference type="InterPro" id="IPR023299">
    <property type="entry name" value="ATPase_P-typ_cyto_dom_N"/>
</dbReference>
<keyword evidence="9 10" id="KW-0472">Membrane</keyword>
<evidence type="ECO:0000256" key="4">
    <source>
        <dbReference type="ARBA" id="ARBA00022692"/>
    </source>
</evidence>
<feature type="transmembrane region" description="Helical" evidence="10">
    <location>
        <begin position="775"/>
        <end position="794"/>
    </location>
</feature>
<evidence type="ECO:0000256" key="2">
    <source>
        <dbReference type="ARBA" id="ARBA00004141"/>
    </source>
</evidence>
<dbReference type="PRINTS" id="PR00120">
    <property type="entry name" value="HATPASE"/>
</dbReference>
<dbReference type="InterPro" id="IPR023298">
    <property type="entry name" value="ATPase_P-typ_TM_dom_sf"/>
</dbReference>
<dbReference type="InterPro" id="IPR008250">
    <property type="entry name" value="ATPase_P-typ_transduc_dom_A_sf"/>
</dbReference>
<sequence length="1045" mass="114559">MSILKHRNGRTKPDDLESGPSVPASPTHKDEAPSYDGEEYDVLLRYARDQAALASKGGDEDEDEGDGQRKRLWYAPWKTVTVKSDKEKKIPDDWLQTNMTQGLATSDVDTRRKQFGFNELQSPKENQFIKFISYFRGPILYTMEIAVILSAGLQDWIDFGVIIGILFLNAGVGWYQEKQAGDIVAELKAGIAMKAFVVRDGQEMEIEARDLVPGDIVILEEGSTIPADAKILASYDDKDGSKAKHSLQSSKDNEKDGEKKRGPDDSDDEEKEVDRGPSVASVDQSAITGESLAVDKYIGDVAYYTCGCYAIVNATAKQSFVGRTASLVMSSNERGHFQIVLGGIGTTLLVLVLVFIFVVWVGGFFRGIGIATPKENSLLVYALVFFIIGVPVGLPCVTTTTMAVGAAYLARRKCIVQKLTAIESLAGVDMLCSDKTGTLTANKLSLNEPYVSPGVDRDWFMTVAVLASSHNIKSLDPIDKVTIIGLKDFPGAQENLRSGWKTVKFTPFDPVSKRIEAQVEKDGKKYTACKGAPNAILKLRKFDTSTVNEYRQTSQTFAEKGFRSLGVAIKEDGKDWQLLGIMSMFDPPRGDTAATIQEAQNLGIHIKMLTGDAVAIAKETCKQLQLGTNVYDSQRLIGSGMSGSDVRDFVEAAGKYPVKLYGFAEVFPEHKYQVVEMLQQRGHLTAMTGDGVNDAPSLKKADCGIAVEGASDAARSAADVVFLDEGLNSIITSIKVARQIFHRMKAYIIYRIALCIHLEVYLALSMLILNETIRVDLIVFLAIFADVATIAIAYDRAPYAKAPVEWELPKVWVISTTMGLILAAGTWAVRGTLLRSPTGGIIENFGSVQEILFLEVALTESWVIFVTRLSQGNNEENVLPSFQLLAAVFGVDILASLFCLFGWISGPEPHHGHVDIVTVVRIWCLSFGITVVVALAYLILNKWDWLGHLGRMPRSRKNEKLENFLAELQRLTIHHERGQGGDDYYRLGGSETQKDDKDSEHKSKGASAKNKEGKAKDGKSGDANDGVHTEDSQDAGEESTDQQQS</sequence>
<dbReference type="GO" id="GO:0005524">
    <property type="term" value="F:ATP binding"/>
    <property type="evidence" value="ECO:0007669"/>
    <property type="project" value="UniProtKB-UniRule"/>
</dbReference>
<dbReference type="InterPro" id="IPR023214">
    <property type="entry name" value="HAD_sf"/>
</dbReference>
<feature type="transmembrane region" description="Helical" evidence="10">
    <location>
        <begin position="748"/>
        <end position="769"/>
    </location>
</feature>
<feature type="region of interest" description="Disordered" evidence="11">
    <location>
        <begin position="1"/>
        <end position="36"/>
    </location>
</feature>
<dbReference type="InterPro" id="IPR036412">
    <property type="entry name" value="HAD-like_sf"/>
</dbReference>
<gene>
    <name evidence="13" type="ORF">B0H17DRAFT_1214794</name>
</gene>
<dbReference type="FunFam" id="3.40.50.1000:FF:000008">
    <property type="entry name" value="Plasma membrane ATPase"/>
    <property type="match status" value="1"/>
</dbReference>
<evidence type="ECO:0000313" key="13">
    <source>
        <dbReference type="EMBL" id="KAJ7652977.1"/>
    </source>
</evidence>
<dbReference type="GO" id="GO:0016887">
    <property type="term" value="F:ATP hydrolysis activity"/>
    <property type="evidence" value="ECO:0007669"/>
    <property type="project" value="InterPro"/>
</dbReference>
<feature type="transmembrane region" description="Helical" evidence="10">
    <location>
        <begin position="380"/>
        <end position="409"/>
    </location>
</feature>
<feature type="transmembrane region" description="Helical" evidence="10">
    <location>
        <begin position="156"/>
        <end position="175"/>
    </location>
</feature>
<feature type="transmembrane region" description="Helical" evidence="10">
    <location>
        <begin position="916"/>
        <end position="940"/>
    </location>
</feature>
<dbReference type="Gene3D" id="2.70.150.10">
    <property type="entry name" value="Calcium-transporting ATPase, cytoplasmic transduction domain A"/>
    <property type="match status" value="1"/>
</dbReference>
<dbReference type="SMART" id="SM00831">
    <property type="entry name" value="Cation_ATPase_N"/>
    <property type="match status" value="1"/>
</dbReference>
<keyword evidence="7 10" id="KW-1278">Translocase</keyword>
<dbReference type="Gene3D" id="3.40.50.1000">
    <property type="entry name" value="HAD superfamily/HAD-like"/>
    <property type="match status" value="1"/>
</dbReference>
<evidence type="ECO:0000259" key="12">
    <source>
        <dbReference type="SMART" id="SM00831"/>
    </source>
</evidence>
<dbReference type="GO" id="GO:0008553">
    <property type="term" value="F:P-type proton-exporting transporter activity"/>
    <property type="evidence" value="ECO:0007669"/>
    <property type="project" value="UniProtKB-UniRule"/>
</dbReference>
<comment type="function">
    <text evidence="1">The plasma membrane ATPase of plants and fungi is a hydrogen ion pump. The proton gradient it generates drives the active transport of nutrients by H(+)-symport. The resulting external acidification and/or internal alkinization may mediate growth responses.</text>
</comment>
<organism evidence="13 14">
    <name type="scientific">Mycena rosella</name>
    <name type="common">Pink bonnet</name>
    <name type="synonym">Agaricus rosellus</name>
    <dbReference type="NCBI Taxonomy" id="1033263"/>
    <lineage>
        <taxon>Eukaryota</taxon>
        <taxon>Fungi</taxon>
        <taxon>Dikarya</taxon>
        <taxon>Basidiomycota</taxon>
        <taxon>Agaricomycotina</taxon>
        <taxon>Agaricomycetes</taxon>
        <taxon>Agaricomycetidae</taxon>
        <taxon>Agaricales</taxon>
        <taxon>Marasmiineae</taxon>
        <taxon>Mycenaceae</taxon>
        <taxon>Mycena</taxon>
    </lineage>
</organism>
<keyword evidence="10" id="KW-0460">Magnesium</keyword>
<evidence type="ECO:0000256" key="9">
    <source>
        <dbReference type="ARBA" id="ARBA00023136"/>
    </source>
</evidence>
<dbReference type="PRINTS" id="PR00119">
    <property type="entry name" value="CATATPASE"/>
</dbReference>
<dbReference type="InterPro" id="IPR044492">
    <property type="entry name" value="P_typ_ATPase_HD_dom"/>
</dbReference>
<evidence type="ECO:0000313" key="14">
    <source>
        <dbReference type="Proteomes" id="UP001221757"/>
    </source>
</evidence>
<dbReference type="SFLD" id="SFLDS00003">
    <property type="entry name" value="Haloacid_Dehalogenase"/>
    <property type="match status" value="1"/>
</dbReference>
<keyword evidence="10" id="KW-0813">Transport</keyword>
<comment type="caution">
    <text evidence="13">The sequence shown here is derived from an EMBL/GenBank/DDBJ whole genome shotgun (WGS) entry which is preliminary data.</text>
</comment>
<keyword evidence="5 10" id="KW-0547">Nucleotide-binding</keyword>
<dbReference type="InterPro" id="IPR004014">
    <property type="entry name" value="ATPase_P-typ_cation-transptr_N"/>
</dbReference>
<dbReference type="Gene3D" id="1.20.1110.10">
    <property type="entry name" value="Calcium-transporting ATPase, transmembrane domain"/>
    <property type="match status" value="2"/>
</dbReference>
<dbReference type="InterPro" id="IPR059000">
    <property type="entry name" value="ATPase_P-type_domA"/>
</dbReference>
<dbReference type="Proteomes" id="UP001221757">
    <property type="component" value="Unassembled WGS sequence"/>
</dbReference>
<protein>
    <recommendedName>
        <fullName evidence="10">Plasma membrane ATPase</fullName>
        <ecNumber evidence="10">7.1.2.1</ecNumber>
    </recommendedName>
</protein>
<dbReference type="NCBIfam" id="TIGR01647">
    <property type="entry name" value="ATPase-IIIA_H"/>
    <property type="match status" value="1"/>
</dbReference>
<dbReference type="SUPFAM" id="SSF81653">
    <property type="entry name" value="Calcium ATPase, transduction domain A"/>
    <property type="match status" value="2"/>
</dbReference>
<feature type="transmembrane region" description="Helical" evidence="10">
    <location>
        <begin position="851"/>
        <end position="870"/>
    </location>
</feature>
<evidence type="ECO:0000256" key="10">
    <source>
        <dbReference type="RuleBase" id="RU362083"/>
    </source>
</evidence>
<dbReference type="SUPFAM" id="SSF81665">
    <property type="entry name" value="Calcium ATPase, transmembrane domain M"/>
    <property type="match status" value="1"/>
</dbReference>
<evidence type="ECO:0000256" key="6">
    <source>
        <dbReference type="ARBA" id="ARBA00022840"/>
    </source>
</evidence>
<feature type="region of interest" description="Disordered" evidence="11">
    <location>
        <begin position="239"/>
        <end position="282"/>
    </location>
</feature>
<keyword evidence="10" id="KW-0375">Hydrogen ion transport</keyword>
<proteinExistence type="inferred from homology"/>
<dbReference type="SFLD" id="SFLDG00002">
    <property type="entry name" value="C1.7:_P-type_atpase_like"/>
    <property type="match status" value="1"/>
</dbReference>
<feature type="transmembrane region" description="Helical" evidence="10">
    <location>
        <begin position="806"/>
        <end position="829"/>
    </location>
</feature>
<feature type="domain" description="Cation-transporting P-type ATPase N-terminal" evidence="12">
    <location>
        <begin position="86"/>
        <end position="155"/>
    </location>
</feature>
<dbReference type="Pfam" id="PF00122">
    <property type="entry name" value="E1-E2_ATPase"/>
    <property type="match status" value="1"/>
</dbReference>
<comment type="similarity">
    <text evidence="3 10">Belongs to the cation transport ATPase (P-type) (TC 3.A.3) family. Type IIIA subfamily.</text>
</comment>
<dbReference type="PANTHER" id="PTHR42861">
    <property type="entry name" value="CALCIUM-TRANSPORTING ATPASE"/>
    <property type="match status" value="1"/>
</dbReference>
<keyword evidence="4 10" id="KW-0812">Transmembrane</keyword>
<name>A0AAD7CM41_MYCRO</name>
<feature type="compositionally biased region" description="Basic and acidic residues" evidence="11">
    <location>
        <begin position="992"/>
        <end position="1031"/>
    </location>
</feature>
<evidence type="ECO:0000256" key="7">
    <source>
        <dbReference type="ARBA" id="ARBA00022967"/>
    </source>
</evidence>
<keyword evidence="6 10" id="KW-0067">ATP-binding</keyword>
<dbReference type="Pfam" id="PF00702">
    <property type="entry name" value="Hydrolase"/>
    <property type="match status" value="1"/>
</dbReference>
<feature type="compositionally biased region" description="Basic residues" evidence="11">
    <location>
        <begin position="1"/>
        <end position="10"/>
    </location>
</feature>
<comment type="catalytic activity">
    <reaction evidence="10">
        <text>ATP + H2O + H(+)(in) = ADP + phosphate + 2 H(+)(out)</text>
        <dbReference type="Rhea" id="RHEA:20852"/>
        <dbReference type="ChEBI" id="CHEBI:15377"/>
        <dbReference type="ChEBI" id="CHEBI:15378"/>
        <dbReference type="ChEBI" id="CHEBI:30616"/>
        <dbReference type="ChEBI" id="CHEBI:43474"/>
        <dbReference type="ChEBI" id="CHEBI:456216"/>
        <dbReference type="EC" id="7.1.2.1"/>
    </reaction>
</comment>
<feature type="transmembrane region" description="Helical" evidence="10">
    <location>
        <begin position="882"/>
        <end position="904"/>
    </location>
</feature>
<dbReference type="EC" id="7.1.2.1" evidence="10"/>
<feature type="transmembrane region" description="Helical" evidence="10">
    <location>
        <begin position="339"/>
        <end position="360"/>
    </location>
</feature>
<feature type="region of interest" description="Disordered" evidence="11">
    <location>
        <begin position="979"/>
        <end position="1045"/>
    </location>
</feature>
<reference evidence="13" key="1">
    <citation type="submission" date="2023-03" db="EMBL/GenBank/DDBJ databases">
        <title>Massive genome expansion in bonnet fungi (Mycena s.s.) driven by repeated elements and novel gene families across ecological guilds.</title>
        <authorList>
            <consortium name="Lawrence Berkeley National Laboratory"/>
            <person name="Harder C.B."/>
            <person name="Miyauchi S."/>
            <person name="Viragh M."/>
            <person name="Kuo A."/>
            <person name="Thoen E."/>
            <person name="Andreopoulos B."/>
            <person name="Lu D."/>
            <person name="Skrede I."/>
            <person name="Drula E."/>
            <person name="Henrissat B."/>
            <person name="Morin E."/>
            <person name="Kohler A."/>
            <person name="Barry K."/>
            <person name="LaButti K."/>
            <person name="Morin E."/>
            <person name="Salamov A."/>
            <person name="Lipzen A."/>
            <person name="Mereny Z."/>
            <person name="Hegedus B."/>
            <person name="Baldrian P."/>
            <person name="Stursova M."/>
            <person name="Weitz H."/>
            <person name="Taylor A."/>
            <person name="Grigoriev I.V."/>
            <person name="Nagy L.G."/>
            <person name="Martin F."/>
            <person name="Kauserud H."/>
        </authorList>
    </citation>
    <scope>NUCLEOTIDE SEQUENCE</scope>
    <source>
        <strain evidence="13">CBHHK067</strain>
    </source>
</reference>
<keyword evidence="10" id="KW-0406">Ion transport</keyword>
<dbReference type="Pfam" id="PF00690">
    <property type="entry name" value="Cation_ATPase_N"/>
    <property type="match status" value="1"/>
</dbReference>
<dbReference type="SFLD" id="SFLDF00027">
    <property type="entry name" value="p-type_atpase"/>
    <property type="match status" value="1"/>
</dbReference>
<feature type="compositionally biased region" description="Acidic residues" evidence="11">
    <location>
        <begin position="1032"/>
        <end position="1045"/>
    </location>
</feature>
<evidence type="ECO:0000256" key="5">
    <source>
        <dbReference type="ARBA" id="ARBA00022741"/>
    </source>
</evidence>
<keyword evidence="8 10" id="KW-1133">Transmembrane helix</keyword>
<feature type="compositionally biased region" description="Basic and acidic residues" evidence="11">
    <location>
        <begin position="251"/>
        <end position="264"/>
    </location>
</feature>
<evidence type="ECO:0000256" key="11">
    <source>
        <dbReference type="SAM" id="MobiDB-lite"/>
    </source>
</evidence>
<keyword evidence="14" id="KW-1185">Reference proteome</keyword>
<dbReference type="PROSITE" id="PS00154">
    <property type="entry name" value="ATPASE_E1_E2"/>
    <property type="match status" value="1"/>
</dbReference>
<evidence type="ECO:0000256" key="1">
    <source>
        <dbReference type="ARBA" id="ARBA00003417"/>
    </source>
</evidence>
<dbReference type="EMBL" id="JARKIE010000340">
    <property type="protein sequence ID" value="KAJ7652977.1"/>
    <property type="molecule type" value="Genomic_DNA"/>
</dbReference>
<evidence type="ECO:0000256" key="3">
    <source>
        <dbReference type="ARBA" id="ARBA00008804"/>
    </source>
</evidence>
<dbReference type="AlphaFoldDB" id="A0AAD7CM41"/>
<accession>A0AAD7CM41</accession>
<dbReference type="FunFam" id="3.40.1110.10:FF:000005">
    <property type="entry name" value="Plasma membrane ATPase"/>
    <property type="match status" value="1"/>
</dbReference>
<dbReference type="GO" id="GO:0120029">
    <property type="term" value="P:proton export across plasma membrane"/>
    <property type="evidence" value="ECO:0007669"/>
    <property type="project" value="UniProtKB-UniRule"/>
</dbReference>
<dbReference type="Gene3D" id="3.40.1110.10">
    <property type="entry name" value="Calcium-transporting ATPase, cytoplasmic domain N"/>
    <property type="match status" value="1"/>
</dbReference>